<evidence type="ECO:0000313" key="1">
    <source>
        <dbReference type="EMBL" id="WOA54856.1"/>
    </source>
</evidence>
<organism evidence="1 2">
    <name type="scientific">Dickeya solani</name>
    <dbReference type="NCBI Taxonomy" id="1089444"/>
    <lineage>
        <taxon>Bacteria</taxon>
        <taxon>Pseudomonadati</taxon>
        <taxon>Pseudomonadota</taxon>
        <taxon>Gammaproteobacteria</taxon>
        <taxon>Enterobacterales</taxon>
        <taxon>Pectobacteriaceae</taxon>
        <taxon>Dickeya</taxon>
    </lineage>
</organism>
<sequence>MRELRNKRIKGFEKAEASLFLSGQDPRGLPLYELIKKKIINGELTYEEAKLKILNYHIEQWKKKEKG</sequence>
<protein>
    <submittedName>
        <fullName evidence="1">Antitoxin VbhA family protein</fullName>
    </submittedName>
</protein>
<dbReference type="RefSeq" id="WP_316394996.1">
    <property type="nucleotide sequence ID" value="NZ_CP136339.1"/>
</dbReference>
<reference evidence="1" key="1">
    <citation type="submission" date="2023-10" db="EMBL/GenBank/DDBJ databases">
        <title>Clonality and diversity in the soft rot Dickeya solani phytopathogen.</title>
        <authorList>
            <person name="Pedron J."/>
            <person name="Van Gijsegem F."/>
            <person name="Portier P."/>
            <person name="Taghouti G."/>
        </authorList>
    </citation>
    <scope>NUCLEOTIDE SEQUENCE</scope>
    <source>
        <strain evidence="1">CFBP5647</strain>
    </source>
</reference>
<proteinExistence type="predicted"/>
<dbReference type="CDD" id="cd11586">
    <property type="entry name" value="VbhA_like"/>
    <property type="match status" value="1"/>
</dbReference>
<dbReference type="EMBL" id="CP136339">
    <property type="protein sequence ID" value="WOA54856.1"/>
    <property type="molecule type" value="Genomic_DNA"/>
</dbReference>
<evidence type="ECO:0000313" key="2">
    <source>
        <dbReference type="Proteomes" id="UP001304423"/>
    </source>
</evidence>
<accession>A0AAX4F6N1</accession>
<dbReference type="InterPro" id="IPR033788">
    <property type="entry name" value="VbhA-like"/>
</dbReference>
<name>A0AAX4F6N1_9GAMM</name>
<dbReference type="AlphaFoldDB" id="A0AAX4F6N1"/>
<dbReference type="Proteomes" id="UP001304423">
    <property type="component" value="Chromosome"/>
</dbReference>
<gene>
    <name evidence="1" type="ORF">RXA29_00880</name>
</gene>